<dbReference type="AlphaFoldDB" id="A0AAE0C150"/>
<keyword evidence="2" id="KW-1185">Reference proteome</keyword>
<sequence>MNLKDAPEVKVNFVKNMEKACTEFGVQFSGVAKIVGDQAFLRMLPVTLVTREGEAQVTLSYAVQQVGGKLLHWVKLCWVVFSGCADRRYPSAVRQADNGLAMVCTHLDGKCSGVAEN</sequence>
<dbReference type="Proteomes" id="UP001190700">
    <property type="component" value="Unassembled WGS sequence"/>
</dbReference>
<reference evidence="1 2" key="1">
    <citation type="journal article" date="2015" name="Genome Biol. Evol.">
        <title>Comparative Genomics of a Bacterivorous Green Alga Reveals Evolutionary Causalities and Consequences of Phago-Mixotrophic Mode of Nutrition.</title>
        <authorList>
            <person name="Burns J.A."/>
            <person name="Paasch A."/>
            <person name="Narechania A."/>
            <person name="Kim E."/>
        </authorList>
    </citation>
    <scope>NUCLEOTIDE SEQUENCE [LARGE SCALE GENOMIC DNA]</scope>
    <source>
        <strain evidence="1 2">PLY_AMNH</strain>
    </source>
</reference>
<comment type="caution">
    <text evidence="1">The sequence shown here is derived from an EMBL/GenBank/DDBJ whole genome shotgun (WGS) entry which is preliminary data.</text>
</comment>
<accession>A0AAE0C150</accession>
<organism evidence="1 2">
    <name type="scientific">Cymbomonas tetramitiformis</name>
    <dbReference type="NCBI Taxonomy" id="36881"/>
    <lineage>
        <taxon>Eukaryota</taxon>
        <taxon>Viridiplantae</taxon>
        <taxon>Chlorophyta</taxon>
        <taxon>Pyramimonadophyceae</taxon>
        <taxon>Pyramimonadales</taxon>
        <taxon>Pyramimonadaceae</taxon>
        <taxon>Cymbomonas</taxon>
    </lineage>
</organism>
<dbReference type="EMBL" id="LGRX02030666">
    <property type="protein sequence ID" value="KAK3245412.1"/>
    <property type="molecule type" value="Genomic_DNA"/>
</dbReference>
<name>A0AAE0C150_9CHLO</name>
<gene>
    <name evidence="1" type="ORF">CYMTET_45015</name>
</gene>
<evidence type="ECO:0000313" key="1">
    <source>
        <dbReference type="EMBL" id="KAK3245412.1"/>
    </source>
</evidence>
<protein>
    <submittedName>
        <fullName evidence="1">Uncharacterized protein</fullName>
    </submittedName>
</protein>
<evidence type="ECO:0000313" key="2">
    <source>
        <dbReference type="Proteomes" id="UP001190700"/>
    </source>
</evidence>
<proteinExistence type="predicted"/>